<keyword evidence="3" id="KW-1185">Reference proteome</keyword>
<dbReference type="RefSeq" id="WP_037437889.1">
    <property type="nucleotide sequence ID" value="NZ_JNFF01000009.1"/>
</dbReference>
<feature type="transmembrane region" description="Helical" evidence="1">
    <location>
        <begin position="6"/>
        <end position="24"/>
    </location>
</feature>
<gene>
    <name evidence="2" type="ORF">N180_15250</name>
</gene>
<dbReference type="eggNOG" id="ENOG502ZS94">
    <property type="taxonomic scope" value="Bacteria"/>
</dbReference>
<keyword evidence="1" id="KW-0472">Membrane</keyword>
<accession>A0A081PLQ7</accession>
<comment type="caution">
    <text evidence="2">The sequence shown here is derived from an EMBL/GenBank/DDBJ whole genome shotgun (WGS) entry which is preliminary data.</text>
</comment>
<dbReference type="OrthoDB" id="799516at2"/>
<dbReference type="Proteomes" id="UP000028007">
    <property type="component" value="Unassembled WGS sequence"/>
</dbReference>
<feature type="transmembrane region" description="Helical" evidence="1">
    <location>
        <begin position="31"/>
        <end position="50"/>
    </location>
</feature>
<sequence length="60" mass="6883">MNAMSFFFFGLMLIPFVLFLIWLVRQDKNKNYIGLVVLAIAIIIAAYVAINVDLKFMSPQ</sequence>
<evidence type="ECO:0000313" key="2">
    <source>
        <dbReference type="EMBL" id="KEQ31630.1"/>
    </source>
</evidence>
<keyword evidence="1" id="KW-0812">Transmembrane</keyword>
<name>A0A081PLQ7_9SPHI</name>
<proteinExistence type="predicted"/>
<protein>
    <submittedName>
        <fullName evidence="2">Uncharacterized protein</fullName>
    </submittedName>
</protein>
<evidence type="ECO:0000313" key="3">
    <source>
        <dbReference type="Proteomes" id="UP000028007"/>
    </source>
</evidence>
<reference evidence="2 3" key="1">
    <citation type="journal article" date="1992" name="Int. J. Syst. Bacteriol.">
        <title>Sphingobacterium antarcticus sp. nov. a Psychrotrophic Bacterium from the Soils of Schirmacher Oasis, Antarctica.</title>
        <authorList>
            <person name="Shivaji S."/>
            <person name="Ray M.K."/>
            <person name="Rao N.S."/>
            <person name="Saiserr L."/>
            <person name="Jagannadham M.V."/>
            <person name="Kumar G.S."/>
            <person name="Reddy G."/>
            <person name="Bhargava P.M."/>
        </authorList>
    </citation>
    <scope>NUCLEOTIDE SEQUENCE [LARGE SCALE GENOMIC DNA]</scope>
    <source>
        <strain evidence="2 3">4BY</strain>
    </source>
</reference>
<dbReference type="EMBL" id="JNFF01000009">
    <property type="protein sequence ID" value="KEQ31630.1"/>
    <property type="molecule type" value="Genomic_DNA"/>
</dbReference>
<keyword evidence="1" id="KW-1133">Transmembrane helix</keyword>
<dbReference type="AlphaFoldDB" id="A0A081PLQ7"/>
<organism evidence="2 3">
    <name type="scientific">Pedobacter antarcticus 4BY</name>
    <dbReference type="NCBI Taxonomy" id="1358423"/>
    <lineage>
        <taxon>Bacteria</taxon>
        <taxon>Pseudomonadati</taxon>
        <taxon>Bacteroidota</taxon>
        <taxon>Sphingobacteriia</taxon>
        <taxon>Sphingobacteriales</taxon>
        <taxon>Sphingobacteriaceae</taxon>
        <taxon>Pedobacter</taxon>
    </lineage>
</organism>
<evidence type="ECO:0000256" key="1">
    <source>
        <dbReference type="SAM" id="Phobius"/>
    </source>
</evidence>